<dbReference type="Pfam" id="PF01258">
    <property type="entry name" value="zf-dskA_traR"/>
    <property type="match status" value="1"/>
</dbReference>
<protein>
    <submittedName>
        <fullName evidence="7">Conjugal transfer protein TraR</fullName>
    </submittedName>
</protein>
<dbReference type="InterPro" id="IPR000962">
    <property type="entry name" value="Znf_DskA_TraR"/>
</dbReference>
<dbReference type="PROSITE" id="PS51128">
    <property type="entry name" value="ZF_DKSA_2"/>
    <property type="match status" value="1"/>
</dbReference>
<organism evidence="7 9">
    <name type="scientific">Marinomonas primoryensis</name>
    <dbReference type="NCBI Taxonomy" id="178399"/>
    <lineage>
        <taxon>Bacteria</taxon>
        <taxon>Pseudomonadati</taxon>
        <taxon>Pseudomonadota</taxon>
        <taxon>Gammaproteobacteria</taxon>
        <taxon>Oceanospirillales</taxon>
        <taxon>Oceanospirillaceae</taxon>
        <taxon>Marinomonas</taxon>
    </lineage>
</organism>
<evidence type="ECO:0000313" key="8">
    <source>
        <dbReference type="EMBL" id="AWX98689.1"/>
    </source>
</evidence>
<dbReference type="Gene3D" id="1.20.120.910">
    <property type="entry name" value="DksA, coiled-coil domain"/>
    <property type="match status" value="1"/>
</dbReference>
<accession>A0A2Z4PLS3</accession>
<evidence type="ECO:0000313" key="7">
    <source>
        <dbReference type="EMBL" id="AWX98547.1"/>
    </source>
</evidence>
<evidence type="ECO:0000259" key="6">
    <source>
        <dbReference type="Pfam" id="PF01258"/>
    </source>
</evidence>
<evidence type="ECO:0000313" key="9">
    <source>
        <dbReference type="Proteomes" id="UP000249898"/>
    </source>
</evidence>
<evidence type="ECO:0000256" key="4">
    <source>
        <dbReference type="PROSITE-ProRule" id="PRU00510"/>
    </source>
</evidence>
<dbReference type="Proteomes" id="UP000249898">
    <property type="component" value="Chromosome"/>
</dbReference>
<name>A0A2Z4PLS3_9GAMM</name>
<feature type="zinc finger region" description="dksA C4-type" evidence="4">
    <location>
        <begin position="41"/>
        <end position="65"/>
    </location>
</feature>
<dbReference type="AlphaFoldDB" id="A0A2Z4PLS3"/>
<sequence>MTDQFDRAAQLEQEHRDRALAAHRNRPIEEPDEDTYGVRYCLDCSHIIPKQRVELVPTAVRCVPCQNKKERTHG</sequence>
<reference evidence="7 9" key="1">
    <citation type="submission" date="2016-06" db="EMBL/GenBank/DDBJ databases">
        <title>The sequenced genome of the ice-adhering bacterium Marinomonas primoryensis, from Antarctica.</title>
        <authorList>
            <person name="Graham L."/>
            <person name="Vance T.D.R."/>
            <person name="Davies P.L."/>
        </authorList>
    </citation>
    <scope>NUCLEOTIDE SEQUENCE [LARGE SCALE GENOMIC DNA]</scope>
    <source>
        <strain evidence="7 9">AceL</strain>
    </source>
</reference>
<keyword evidence="3" id="KW-0862">Zinc</keyword>
<gene>
    <name evidence="7" type="ORF">A8139_00015</name>
    <name evidence="8" type="ORF">A8139_00790</name>
</gene>
<keyword evidence="1" id="KW-0479">Metal-binding</keyword>
<proteinExistence type="predicted"/>
<evidence type="ECO:0000256" key="3">
    <source>
        <dbReference type="ARBA" id="ARBA00022833"/>
    </source>
</evidence>
<dbReference type="SUPFAM" id="SSF57716">
    <property type="entry name" value="Glucocorticoid receptor-like (DNA-binding domain)"/>
    <property type="match status" value="1"/>
</dbReference>
<dbReference type="EMBL" id="CP016181">
    <property type="protein sequence ID" value="AWX98547.1"/>
    <property type="molecule type" value="Genomic_DNA"/>
</dbReference>
<dbReference type="EMBL" id="CP016181">
    <property type="protein sequence ID" value="AWX98689.1"/>
    <property type="molecule type" value="Genomic_DNA"/>
</dbReference>
<dbReference type="GO" id="GO:0008270">
    <property type="term" value="F:zinc ion binding"/>
    <property type="evidence" value="ECO:0007669"/>
    <property type="project" value="UniProtKB-KW"/>
</dbReference>
<feature type="domain" description="Zinc finger DksA/TraR C4-type" evidence="6">
    <location>
        <begin position="35"/>
        <end position="71"/>
    </location>
</feature>
<dbReference type="NCBIfam" id="TIGR02419">
    <property type="entry name" value="C4_traR_proteo"/>
    <property type="match status" value="1"/>
</dbReference>
<evidence type="ECO:0000256" key="2">
    <source>
        <dbReference type="ARBA" id="ARBA00022771"/>
    </source>
</evidence>
<evidence type="ECO:0000256" key="1">
    <source>
        <dbReference type="ARBA" id="ARBA00022723"/>
    </source>
</evidence>
<dbReference type="OrthoDB" id="962301at2"/>
<keyword evidence="2" id="KW-0863">Zinc-finger</keyword>
<dbReference type="InterPro" id="IPR012783">
    <property type="entry name" value="Znf_C4_TraR"/>
</dbReference>
<dbReference type="RefSeq" id="WP_112134617.1">
    <property type="nucleotide sequence ID" value="NZ_CP016181.1"/>
</dbReference>
<feature type="region of interest" description="Disordered" evidence="5">
    <location>
        <begin position="1"/>
        <end position="30"/>
    </location>
</feature>
<evidence type="ECO:0000256" key="5">
    <source>
        <dbReference type="SAM" id="MobiDB-lite"/>
    </source>
</evidence>